<dbReference type="Gene3D" id="3.30.740.10">
    <property type="entry name" value="Protein Inhibitor Of Neuronal Nitric Oxide Synthase"/>
    <property type="match status" value="1"/>
</dbReference>
<evidence type="ECO:0000313" key="2">
    <source>
        <dbReference type="Proteomes" id="UP000308267"/>
    </source>
</evidence>
<comment type="caution">
    <text evidence="1">The sequence shown here is derived from an EMBL/GenBank/DDBJ whole genome shotgun (WGS) entry which is preliminary data.</text>
</comment>
<dbReference type="Proteomes" id="UP000308267">
    <property type="component" value="Unassembled WGS sequence"/>
</dbReference>
<dbReference type="AlphaFoldDB" id="A0A4S2LSF8"/>
<keyword evidence="2" id="KW-1185">Reference proteome</keyword>
<organism evidence="1 2">
    <name type="scientific">Opisthorchis felineus</name>
    <dbReference type="NCBI Taxonomy" id="147828"/>
    <lineage>
        <taxon>Eukaryota</taxon>
        <taxon>Metazoa</taxon>
        <taxon>Spiralia</taxon>
        <taxon>Lophotrochozoa</taxon>
        <taxon>Platyhelminthes</taxon>
        <taxon>Trematoda</taxon>
        <taxon>Digenea</taxon>
        <taxon>Opisthorchiida</taxon>
        <taxon>Opisthorchiata</taxon>
        <taxon>Opisthorchiidae</taxon>
        <taxon>Opisthorchis</taxon>
    </lineage>
</organism>
<reference evidence="1 2" key="1">
    <citation type="journal article" date="2019" name="BMC Genomics">
        <title>New insights from Opisthorchis felineus genome: update on genomics of the epidemiologically important liver flukes.</title>
        <authorList>
            <person name="Ershov N.I."/>
            <person name="Mordvinov V.A."/>
            <person name="Prokhortchouk E.B."/>
            <person name="Pakharukova M.Y."/>
            <person name="Gunbin K.V."/>
            <person name="Ustyantsev K."/>
            <person name="Genaev M.A."/>
            <person name="Blinov A.G."/>
            <person name="Mazur A."/>
            <person name="Boulygina E."/>
            <person name="Tsygankova S."/>
            <person name="Khrameeva E."/>
            <person name="Chekanov N."/>
            <person name="Fan G."/>
            <person name="Xiao A."/>
            <person name="Zhang H."/>
            <person name="Xu X."/>
            <person name="Yang H."/>
            <person name="Solovyev V."/>
            <person name="Lee S.M."/>
            <person name="Liu X."/>
            <person name="Afonnikov D.A."/>
            <person name="Skryabin K.G."/>
        </authorList>
    </citation>
    <scope>NUCLEOTIDE SEQUENCE [LARGE SCALE GENOMIC DNA]</scope>
    <source>
        <strain evidence="1">AK-0245</strain>
        <tissue evidence="1">Whole organism</tissue>
    </source>
</reference>
<protein>
    <recommendedName>
        <fullName evidence="3">Dynein light chain</fullName>
    </recommendedName>
</protein>
<dbReference type="OrthoDB" id="10272604at2759"/>
<sequence>MCAFVDIKATDFDTDWQEELAELIYEAACRSVSSRRTPAYLERQLRLRFGSGWTAMVSDDPLNLDWKSKRNFLYAVVGTRAFLVCRTGSRND</sequence>
<evidence type="ECO:0000313" key="1">
    <source>
        <dbReference type="EMBL" id="TGZ64359.1"/>
    </source>
</evidence>
<dbReference type="GO" id="GO:0030286">
    <property type="term" value="C:dynein complex"/>
    <property type="evidence" value="ECO:0007669"/>
    <property type="project" value="InterPro"/>
</dbReference>
<gene>
    <name evidence="1" type="ORF">CRM22_006411</name>
</gene>
<accession>A0A4S2LSF8</accession>
<dbReference type="GO" id="GO:0007017">
    <property type="term" value="P:microtubule-based process"/>
    <property type="evidence" value="ECO:0007669"/>
    <property type="project" value="InterPro"/>
</dbReference>
<dbReference type="EMBL" id="SJOL01006774">
    <property type="protein sequence ID" value="TGZ64359.1"/>
    <property type="molecule type" value="Genomic_DNA"/>
</dbReference>
<evidence type="ECO:0008006" key="3">
    <source>
        <dbReference type="Google" id="ProtNLM"/>
    </source>
</evidence>
<dbReference type="InterPro" id="IPR037177">
    <property type="entry name" value="DLC_sf"/>
</dbReference>
<dbReference type="SUPFAM" id="SSF54648">
    <property type="entry name" value="DLC"/>
    <property type="match status" value="1"/>
</dbReference>
<name>A0A4S2LSF8_OPIFE</name>
<proteinExistence type="predicted"/>